<dbReference type="InterPro" id="IPR010970">
    <property type="entry name" value="Cys_dSase_SufS"/>
</dbReference>
<evidence type="ECO:0000313" key="13">
    <source>
        <dbReference type="Proteomes" id="UP000199377"/>
    </source>
</evidence>
<dbReference type="InterPro" id="IPR015424">
    <property type="entry name" value="PyrdxlP-dep_Trfase"/>
</dbReference>
<dbReference type="InterPro" id="IPR016454">
    <property type="entry name" value="Cysteine_dSase"/>
</dbReference>
<evidence type="ECO:0000259" key="11">
    <source>
        <dbReference type="Pfam" id="PF00266"/>
    </source>
</evidence>
<evidence type="ECO:0000256" key="3">
    <source>
        <dbReference type="ARBA" id="ARBA00003120"/>
    </source>
</evidence>
<evidence type="ECO:0000256" key="4">
    <source>
        <dbReference type="ARBA" id="ARBA00010447"/>
    </source>
</evidence>
<organism evidence="12 13">
    <name type="scientific">Albimonas pacifica</name>
    <dbReference type="NCBI Taxonomy" id="1114924"/>
    <lineage>
        <taxon>Bacteria</taxon>
        <taxon>Pseudomonadati</taxon>
        <taxon>Pseudomonadota</taxon>
        <taxon>Alphaproteobacteria</taxon>
        <taxon>Rhodobacterales</taxon>
        <taxon>Paracoccaceae</taxon>
        <taxon>Albimonas</taxon>
    </lineage>
</organism>
<dbReference type="EC" id="2.8.1.7" evidence="5"/>
<dbReference type="AlphaFoldDB" id="A0A1I3D7K7"/>
<evidence type="ECO:0000256" key="10">
    <source>
        <dbReference type="ARBA" id="ARBA00050776"/>
    </source>
</evidence>
<dbReference type="Proteomes" id="UP000199377">
    <property type="component" value="Unassembled WGS sequence"/>
</dbReference>
<dbReference type="EMBL" id="FOQH01000002">
    <property type="protein sequence ID" value="SFH82720.1"/>
    <property type="molecule type" value="Genomic_DNA"/>
</dbReference>
<dbReference type="PANTHER" id="PTHR43586:SF8">
    <property type="entry name" value="CYSTEINE DESULFURASE 1, CHLOROPLASTIC"/>
    <property type="match status" value="1"/>
</dbReference>
<evidence type="ECO:0000256" key="2">
    <source>
        <dbReference type="ARBA" id="ARBA00002824"/>
    </source>
</evidence>
<dbReference type="Pfam" id="PF00266">
    <property type="entry name" value="Aminotran_5"/>
    <property type="match status" value="1"/>
</dbReference>
<dbReference type="GO" id="GO:0031071">
    <property type="term" value="F:cysteine desulfurase activity"/>
    <property type="evidence" value="ECO:0007669"/>
    <property type="project" value="UniProtKB-EC"/>
</dbReference>
<keyword evidence="13" id="KW-1185">Reference proteome</keyword>
<comment type="cofactor">
    <cofactor evidence="1">
        <name>pyridoxal 5'-phosphate</name>
        <dbReference type="ChEBI" id="CHEBI:597326"/>
    </cofactor>
</comment>
<feature type="domain" description="Aminotransferase class V" evidence="11">
    <location>
        <begin position="28"/>
        <end position="398"/>
    </location>
</feature>
<comment type="function">
    <text evidence="3">Catalyzes the removal of elemental sulfur atoms from cysteine to produce alanine. Seems to participate in the biosynthesis of the nitrogenase metalloclusters by providing the inorganic sulfur required for the Fe-S core formation.</text>
</comment>
<keyword evidence="8" id="KW-0808">Transferase</keyword>
<name>A0A1I3D7K7_9RHOB</name>
<dbReference type="NCBIfam" id="TIGR01979">
    <property type="entry name" value="sufS"/>
    <property type="match status" value="1"/>
</dbReference>
<proteinExistence type="inferred from homology"/>
<evidence type="ECO:0000256" key="5">
    <source>
        <dbReference type="ARBA" id="ARBA00012239"/>
    </source>
</evidence>
<comment type="function">
    <text evidence="2">Catalyzes the removal of elemental sulfur and selenium atoms from L-cysteine, L-cystine, L-selenocysteine, and L-selenocystine to produce L-alanine.</text>
</comment>
<dbReference type="RefSeq" id="WP_092858477.1">
    <property type="nucleotide sequence ID" value="NZ_FOQH01000002.1"/>
</dbReference>
<dbReference type="InterPro" id="IPR015422">
    <property type="entry name" value="PyrdxlP-dep_Trfase_small"/>
</dbReference>
<comment type="catalytic activity">
    <reaction evidence="10">
        <text>(sulfur carrier)-H + L-cysteine = (sulfur carrier)-SH + L-alanine</text>
        <dbReference type="Rhea" id="RHEA:43892"/>
        <dbReference type="Rhea" id="RHEA-COMP:14737"/>
        <dbReference type="Rhea" id="RHEA-COMP:14739"/>
        <dbReference type="ChEBI" id="CHEBI:29917"/>
        <dbReference type="ChEBI" id="CHEBI:35235"/>
        <dbReference type="ChEBI" id="CHEBI:57972"/>
        <dbReference type="ChEBI" id="CHEBI:64428"/>
        <dbReference type="EC" id="2.8.1.7"/>
    </reaction>
</comment>
<gene>
    <name evidence="12" type="ORF">SAMN05216258_102432</name>
</gene>
<dbReference type="PANTHER" id="PTHR43586">
    <property type="entry name" value="CYSTEINE DESULFURASE"/>
    <property type="match status" value="1"/>
</dbReference>
<evidence type="ECO:0000256" key="8">
    <source>
        <dbReference type="ARBA" id="ARBA00022679"/>
    </source>
</evidence>
<evidence type="ECO:0000313" key="12">
    <source>
        <dbReference type="EMBL" id="SFH82720.1"/>
    </source>
</evidence>
<sequence>MSNAPYDVHEVRKDFPILSRTVHGKPLVYLDNGASAQKPRQVIEAVTRAYSEEYANVHRGLHFLSNLATDKYEAVRETIRAFLGAAKPEEILFTTGSTMGLNLVSYAWAAPRLQAGDEIVLSVMEHHANIVPWHFLRERQGVVLKWVEPAADGSLDPQAVIDAIGPKTKLVAITHMSNVTGTVVDVKAICAAARAKGVATVIDGSQAAVHMPVDVQDIGCDFYAITGHKLYGPSASGALYVRAERYAQMRPFMGGGDMIREVGRDEITYNDAPHKFEAGTPGIVQMIGLGAALDYMTGLGMDAIAAHEHDLRDYAQARLSGLNWLQIQGTAPGKGAIFSFTLEGAGHPHDISTVVDRKGVAVRAGHHCAQPLMEHMGVSATCRASFALYNTREEVDVLVDALETCHKLFS</sequence>
<dbReference type="Gene3D" id="3.40.640.10">
    <property type="entry name" value="Type I PLP-dependent aspartate aminotransferase-like (Major domain)"/>
    <property type="match status" value="1"/>
</dbReference>
<keyword evidence="9" id="KW-0663">Pyridoxal phosphate</keyword>
<evidence type="ECO:0000256" key="9">
    <source>
        <dbReference type="ARBA" id="ARBA00022898"/>
    </source>
</evidence>
<accession>A0A1I3D7K7</accession>
<dbReference type="Gene3D" id="3.90.1150.10">
    <property type="entry name" value="Aspartate Aminotransferase, domain 1"/>
    <property type="match status" value="1"/>
</dbReference>
<reference evidence="12 13" key="1">
    <citation type="submission" date="2016-10" db="EMBL/GenBank/DDBJ databases">
        <authorList>
            <person name="de Groot N.N."/>
        </authorList>
    </citation>
    <scope>NUCLEOTIDE SEQUENCE [LARGE SCALE GENOMIC DNA]</scope>
    <source>
        <strain evidence="12 13">CGMCC 1.11030</strain>
    </source>
</reference>
<dbReference type="SUPFAM" id="SSF53383">
    <property type="entry name" value="PLP-dependent transferases"/>
    <property type="match status" value="1"/>
</dbReference>
<protein>
    <recommendedName>
        <fullName evidence="6">Cysteine desulfurase</fullName>
        <ecNumber evidence="5">2.8.1.7</ecNumber>
    </recommendedName>
    <alternativeName>
        <fullName evidence="7">Probable cysteine desulfurase</fullName>
    </alternativeName>
</protein>
<dbReference type="CDD" id="cd06453">
    <property type="entry name" value="SufS_like"/>
    <property type="match status" value="1"/>
</dbReference>
<dbReference type="GO" id="GO:0006534">
    <property type="term" value="P:cysteine metabolic process"/>
    <property type="evidence" value="ECO:0007669"/>
    <property type="project" value="InterPro"/>
</dbReference>
<dbReference type="InterPro" id="IPR000192">
    <property type="entry name" value="Aminotrans_V_dom"/>
</dbReference>
<evidence type="ECO:0000256" key="6">
    <source>
        <dbReference type="ARBA" id="ARBA00013558"/>
    </source>
</evidence>
<evidence type="ECO:0000256" key="7">
    <source>
        <dbReference type="ARBA" id="ARBA00021850"/>
    </source>
</evidence>
<dbReference type="PIRSF" id="PIRSF005572">
    <property type="entry name" value="NifS"/>
    <property type="match status" value="1"/>
</dbReference>
<comment type="similarity">
    <text evidence="4">Belongs to the class-V pyridoxal-phosphate-dependent aminotransferase family. Csd subfamily.</text>
</comment>
<dbReference type="GO" id="GO:0030170">
    <property type="term" value="F:pyridoxal phosphate binding"/>
    <property type="evidence" value="ECO:0007669"/>
    <property type="project" value="InterPro"/>
</dbReference>
<evidence type="ECO:0000256" key="1">
    <source>
        <dbReference type="ARBA" id="ARBA00001933"/>
    </source>
</evidence>
<dbReference type="OrthoDB" id="9804366at2"/>
<dbReference type="InterPro" id="IPR015421">
    <property type="entry name" value="PyrdxlP-dep_Trfase_major"/>
</dbReference>
<dbReference type="STRING" id="1114924.SAMN05216258_102432"/>